<dbReference type="AlphaFoldDB" id="A0A3G6RM69"/>
<keyword evidence="5" id="KW-0732">Signal</keyword>
<dbReference type="InterPro" id="IPR037066">
    <property type="entry name" value="Plug_dom_sf"/>
</dbReference>
<evidence type="ECO:0000256" key="1">
    <source>
        <dbReference type="ARBA" id="ARBA00004571"/>
    </source>
</evidence>
<keyword evidence="3 8" id="KW-1134">Transmembrane beta strand</keyword>
<reference evidence="10 13" key="2">
    <citation type="submission" date="2018-11" db="EMBL/GenBank/DDBJ databases">
        <title>Proposal to divide the Flavobacteriaceae and reorganize its genera based on Amino Acid Identity values calculated from whole genome sequences.</title>
        <authorList>
            <person name="Nicholson A.C."/>
            <person name="Gulvik C.A."/>
            <person name="Whitney A.M."/>
            <person name="Humrighouse B.W."/>
            <person name="Bell M."/>
            <person name="Holmes B."/>
            <person name="Steigerwalt A.G."/>
            <person name="Villarma A."/>
            <person name="Sheth M."/>
            <person name="Batra D."/>
            <person name="Pryor J."/>
            <person name="Bernardet J.-F."/>
            <person name="Hugo C."/>
            <person name="Kampfer P."/>
            <person name="Newman J."/>
            <person name="McQuiston J.R."/>
        </authorList>
    </citation>
    <scope>NUCLEOTIDE SEQUENCE [LARGE SCALE GENOMIC DNA]</scope>
    <source>
        <strain evidence="10 13">KC_1864</strain>
    </source>
</reference>
<dbReference type="OrthoDB" id="9768177at2"/>
<dbReference type="RefSeq" id="WP_103291738.1">
    <property type="nucleotide sequence ID" value="NZ_CP033924.1"/>
</dbReference>
<dbReference type="GO" id="GO:0044718">
    <property type="term" value="P:siderophore transmembrane transport"/>
    <property type="evidence" value="ECO:0007669"/>
    <property type="project" value="TreeGrafter"/>
</dbReference>
<dbReference type="Gene3D" id="2.40.170.20">
    <property type="entry name" value="TonB-dependent receptor, beta-barrel domain"/>
    <property type="match status" value="1"/>
</dbReference>
<comment type="subcellular location">
    <subcellularLocation>
        <location evidence="1 8">Cell outer membrane</location>
        <topology evidence="1 8">Multi-pass membrane protein</topology>
    </subcellularLocation>
</comment>
<dbReference type="InterPro" id="IPR023997">
    <property type="entry name" value="TonB-dep_OMP_SusC/RagA_CS"/>
</dbReference>
<dbReference type="GO" id="GO:0009279">
    <property type="term" value="C:cell outer membrane"/>
    <property type="evidence" value="ECO:0007669"/>
    <property type="project" value="UniProtKB-SubCell"/>
</dbReference>
<evidence type="ECO:0000256" key="3">
    <source>
        <dbReference type="ARBA" id="ARBA00022452"/>
    </source>
</evidence>
<accession>A0A3G6RM69</accession>
<dbReference type="NCBIfam" id="TIGR04057">
    <property type="entry name" value="SusC_RagA_signa"/>
    <property type="match status" value="1"/>
</dbReference>
<dbReference type="PANTHER" id="PTHR30069">
    <property type="entry name" value="TONB-DEPENDENT OUTER MEMBRANE RECEPTOR"/>
    <property type="match status" value="1"/>
</dbReference>
<keyword evidence="4 8" id="KW-0812">Transmembrane</keyword>
<evidence type="ECO:0000313" key="11">
    <source>
        <dbReference type="EMBL" id="PNW13295.1"/>
    </source>
</evidence>
<evidence type="ECO:0000256" key="4">
    <source>
        <dbReference type="ARBA" id="ARBA00022692"/>
    </source>
</evidence>
<keyword evidence="7 8" id="KW-0998">Cell outer membrane</keyword>
<organism evidence="11 12">
    <name type="scientific">Chryseobacterium lactis</name>
    <dbReference type="NCBI Taxonomy" id="1241981"/>
    <lineage>
        <taxon>Bacteria</taxon>
        <taxon>Pseudomonadati</taxon>
        <taxon>Bacteroidota</taxon>
        <taxon>Flavobacteriia</taxon>
        <taxon>Flavobacteriales</taxon>
        <taxon>Weeksellaceae</taxon>
        <taxon>Chryseobacterium group</taxon>
        <taxon>Chryseobacterium</taxon>
    </lineage>
</organism>
<dbReference type="Proteomes" id="UP000279972">
    <property type="component" value="Chromosome"/>
</dbReference>
<evidence type="ECO:0000256" key="7">
    <source>
        <dbReference type="ARBA" id="ARBA00023237"/>
    </source>
</evidence>
<evidence type="ECO:0000313" key="13">
    <source>
        <dbReference type="Proteomes" id="UP000279972"/>
    </source>
</evidence>
<gene>
    <name evidence="11" type="ORF">C1637_10710</name>
    <name evidence="10" type="ORF">EG342_03230</name>
</gene>
<evidence type="ECO:0000256" key="5">
    <source>
        <dbReference type="ARBA" id="ARBA00022729"/>
    </source>
</evidence>
<reference evidence="11 12" key="1">
    <citation type="submission" date="2018-01" db="EMBL/GenBank/DDBJ databases">
        <title>Draft genome sequences of Chryseobacterium lactis NCTC11390, Chryseobacterium oncorhynchi 701B-08, and Chryseobacterium viscerum 687B-08.</title>
        <authorList>
            <person name="Jeong J.-J."/>
            <person name="Lee Y.J."/>
            <person name="Park B."/>
            <person name="Choi I.-G."/>
            <person name="Kim K.D."/>
        </authorList>
    </citation>
    <scope>NUCLEOTIDE SEQUENCE [LARGE SCALE GENOMIC DNA]</scope>
    <source>
        <strain evidence="11 12">NCTC11390</strain>
    </source>
</reference>
<dbReference type="Proteomes" id="UP000236262">
    <property type="component" value="Unassembled WGS sequence"/>
</dbReference>
<evidence type="ECO:0000313" key="10">
    <source>
        <dbReference type="EMBL" id="AZA80984.1"/>
    </source>
</evidence>
<dbReference type="PANTHER" id="PTHR30069:SF29">
    <property type="entry name" value="HEMOGLOBIN AND HEMOGLOBIN-HAPTOGLOBIN-BINDING PROTEIN 1-RELATED"/>
    <property type="match status" value="1"/>
</dbReference>
<evidence type="ECO:0000256" key="2">
    <source>
        <dbReference type="ARBA" id="ARBA00022448"/>
    </source>
</evidence>
<dbReference type="InterPro" id="IPR023996">
    <property type="entry name" value="TonB-dep_OMP_SusC/RagA"/>
</dbReference>
<dbReference type="InterPro" id="IPR012910">
    <property type="entry name" value="Plug_dom"/>
</dbReference>
<dbReference type="SUPFAM" id="SSF56935">
    <property type="entry name" value="Porins"/>
    <property type="match status" value="1"/>
</dbReference>
<dbReference type="PROSITE" id="PS52016">
    <property type="entry name" value="TONB_DEPENDENT_REC_3"/>
    <property type="match status" value="1"/>
</dbReference>
<keyword evidence="2 8" id="KW-0813">Transport</keyword>
<dbReference type="InterPro" id="IPR039426">
    <property type="entry name" value="TonB-dep_rcpt-like"/>
</dbReference>
<dbReference type="GO" id="GO:0015344">
    <property type="term" value="F:siderophore uptake transmembrane transporter activity"/>
    <property type="evidence" value="ECO:0007669"/>
    <property type="project" value="TreeGrafter"/>
</dbReference>
<dbReference type="Pfam" id="PF07715">
    <property type="entry name" value="Plug"/>
    <property type="match status" value="1"/>
</dbReference>
<feature type="domain" description="TonB-dependent receptor plug" evidence="9">
    <location>
        <begin position="55"/>
        <end position="175"/>
    </location>
</feature>
<evidence type="ECO:0000313" key="12">
    <source>
        <dbReference type="Proteomes" id="UP000236262"/>
    </source>
</evidence>
<dbReference type="KEGG" id="clac:EG342_03230"/>
<name>A0A3G6RM69_CHRLC</name>
<sequence>MNVFKIPVSVTYLTGRVLLIGAISASPMFLAQKKDSIKEKSIDEVVVVGYGTQKKSKVSGAVSEASLDKVSSRSLSGIGEVLQGKAPGVTVVNEGGDPNGSPKVNIRGLGGVNGETPLYVIDGVVFNGGSSNNPYGRGAALFKETPNINPNDIEDISILKDASAAIYGARSSGGVILITTKRGKKGKLTVDFDVKYGINQAWKLKESLNAAEFQDVMRQAYDNAGKLSSLPLAFNADKYSDGRITRTNWMKEIFRTGTIQEYNVNLSGGSEKSRFFVGMNHRNLEGILLNTQAKRYNFRVNSEHKVKDWLTIGENMYYNYSDGNTADTKNGYTGALVAAMYYPPNVSVYTPTGAYSGLPIDVAGGYGDMINPVAYLKRISIQNPTHEILINPYIEVALAKDLKFRSNFSQTFKIGNIKEFTSRVLEVGKIFDTNSLEYQSNTVATSLAEQLLTYKFTLGKHNFDALAGFTFQKTTEDGFRAKAFDFRSEAEAFRYLQNAADTNKEVFSYKYKQALTSYLARFNYDYAGKYIISLLGRRDGTSMVSKQNQFANYYSVSGAWVASKENFLNEISWLSNLKLRGSYGILGNLGGVSYQAVNPLMTRDNNIIFGQDPTQNIAYYATTKANQNLKWGKSEQTNFGVDASFFRNSLSLQFDYFVKNSTDQIFNVNLSSTEMYNDRYVNAGLFQDKGFELGINYNSKSKGDFTYSIGASISQLKNTVKQLAGVDEIFVNSNNVRGVLKPTRIKVGESLYSYYGYRTDGIFQTQADIDNYKDANGNLIQPNAKPGDIKFLKKDGNTGTLNNNDFVNLGNPYPKFSYGLSYNMAWKNFDLNLFFQGVYGNKIFNGLKFISLNPGGTGQNYNMDRDILNAWTPQNANTNIPRVVQGDPSGNYSKVSDFYVEDGSYLRLKNLTVGYSLPKELYNKLNVSKIRVYVTTNNLFTITKYTGFDPEVGMETYGVDTGRYPQARSFIFGLEVGF</sequence>
<dbReference type="EMBL" id="CP033924">
    <property type="protein sequence ID" value="AZA80984.1"/>
    <property type="molecule type" value="Genomic_DNA"/>
</dbReference>
<proteinExistence type="inferred from homology"/>
<dbReference type="Gene3D" id="2.170.130.10">
    <property type="entry name" value="TonB-dependent receptor, plug domain"/>
    <property type="match status" value="1"/>
</dbReference>
<dbReference type="EMBL" id="PPEH01000004">
    <property type="protein sequence ID" value="PNW13295.1"/>
    <property type="molecule type" value="Genomic_DNA"/>
</dbReference>
<evidence type="ECO:0000259" key="9">
    <source>
        <dbReference type="Pfam" id="PF07715"/>
    </source>
</evidence>
<evidence type="ECO:0000256" key="8">
    <source>
        <dbReference type="PROSITE-ProRule" id="PRU01360"/>
    </source>
</evidence>
<comment type="similarity">
    <text evidence="8">Belongs to the TonB-dependent receptor family.</text>
</comment>
<keyword evidence="6 8" id="KW-0472">Membrane</keyword>
<keyword evidence="13" id="KW-1185">Reference proteome</keyword>
<dbReference type="NCBIfam" id="TIGR04056">
    <property type="entry name" value="OMP_RagA_SusC"/>
    <property type="match status" value="1"/>
</dbReference>
<evidence type="ECO:0000256" key="6">
    <source>
        <dbReference type="ARBA" id="ARBA00023136"/>
    </source>
</evidence>
<dbReference type="InterPro" id="IPR036942">
    <property type="entry name" value="Beta-barrel_TonB_sf"/>
</dbReference>
<protein>
    <submittedName>
        <fullName evidence="10">SusC/RagA family TonB-linked outer membrane protein</fullName>
    </submittedName>
    <submittedName>
        <fullName evidence="11">SusC/RagA family protein</fullName>
    </submittedName>
</protein>